<dbReference type="AlphaFoldDB" id="A0A093VEV4"/>
<dbReference type="HOGENOM" id="CLU_1611346_0_0_1"/>
<keyword evidence="2" id="KW-0813">Transport</keyword>
<feature type="compositionally biased region" description="Basic and acidic residues" evidence="6">
    <location>
        <begin position="149"/>
        <end position="165"/>
    </location>
</feature>
<evidence type="ECO:0000256" key="5">
    <source>
        <dbReference type="ARBA" id="ARBA00023136"/>
    </source>
</evidence>
<dbReference type="PANTHER" id="PTHR43791:SF39">
    <property type="entry name" value="TRANSPORTER LIZ1_SEO1, PUTATIVE (AFU_ORTHOLOGUE AFUA_3G00980)-RELATED"/>
    <property type="match status" value="1"/>
</dbReference>
<gene>
    <name evidence="8" type="ORF">GQ26_0240980</name>
</gene>
<dbReference type="GO" id="GO:0016020">
    <property type="term" value="C:membrane"/>
    <property type="evidence" value="ECO:0007669"/>
    <property type="project" value="UniProtKB-SubCell"/>
</dbReference>
<evidence type="ECO:0000256" key="2">
    <source>
        <dbReference type="ARBA" id="ARBA00022448"/>
    </source>
</evidence>
<sequence>MALVYAITSDALSVRWPVIMAGATIDLLGTLVAVRDLPFGATYVAWFLTFAPVGTGALLFAWGSEICGDSAEERAILLVWLNILVYIFNAWVPLYAYLADEAPYYKSGYKVNAALWGVYLIGIPVMLWFSKKFPTKRAPVEDAVQPADYDEKWKESKAAHTKREA</sequence>
<protein>
    <submittedName>
        <fullName evidence="8">Putative transporter SEO1</fullName>
    </submittedName>
</protein>
<organism evidence="8">
    <name type="scientific">Talaromyces marneffei PM1</name>
    <dbReference type="NCBI Taxonomy" id="1077442"/>
    <lineage>
        <taxon>Eukaryota</taxon>
        <taxon>Fungi</taxon>
        <taxon>Dikarya</taxon>
        <taxon>Ascomycota</taxon>
        <taxon>Pezizomycotina</taxon>
        <taxon>Eurotiomycetes</taxon>
        <taxon>Eurotiomycetidae</taxon>
        <taxon>Eurotiales</taxon>
        <taxon>Trichocomaceae</taxon>
        <taxon>Talaromyces</taxon>
        <taxon>Talaromyces sect. Talaromyces</taxon>
    </lineage>
</organism>
<feature type="transmembrane region" description="Helical" evidence="7">
    <location>
        <begin position="12"/>
        <end position="34"/>
    </location>
</feature>
<keyword evidence="4 7" id="KW-1133">Transmembrane helix</keyword>
<dbReference type="GO" id="GO:0022857">
    <property type="term" value="F:transmembrane transporter activity"/>
    <property type="evidence" value="ECO:0007669"/>
    <property type="project" value="TreeGrafter"/>
</dbReference>
<accession>A0A093VEV4</accession>
<keyword evidence="3 7" id="KW-0812">Transmembrane</keyword>
<dbReference type="PANTHER" id="PTHR43791">
    <property type="entry name" value="PERMEASE-RELATED"/>
    <property type="match status" value="1"/>
</dbReference>
<evidence type="ECO:0000256" key="1">
    <source>
        <dbReference type="ARBA" id="ARBA00004141"/>
    </source>
</evidence>
<reference evidence="8" key="1">
    <citation type="journal article" date="2014" name="PLoS Genet.">
        <title>Signature Gene Expression Reveals Novel Clues to the Molecular Mechanisms of Dimorphic Transition in Penicillium marneffei.</title>
        <authorList>
            <person name="Yang E."/>
            <person name="Wang G."/>
            <person name="Cai J."/>
            <person name="Woo P.C."/>
            <person name="Lau S.K."/>
            <person name="Yuen K.-Y."/>
            <person name="Chow W.-N."/>
            <person name="Lin X."/>
        </authorList>
    </citation>
    <scope>NUCLEOTIDE SEQUENCE [LARGE SCALE GENOMIC DNA]</scope>
    <source>
        <strain evidence="8">PM1</strain>
    </source>
</reference>
<comment type="caution">
    <text evidence="8">The sequence shown here is derived from an EMBL/GenBank/DDBJ whole genome shotgun (WGS) entry which is preliminary data.</text>
</comment>
<evidence type="ECO:0000256" key="3">
    <source>
        <dbReference type="ARBA" id="ARBA00022692"/>
    </source>
</evidence>
<proteinExistence type="predicted"/>
<evidence type="ECO:0000256" key="4">
    <source>
        <dbReference type="ARBA" id="ARBA00022989"/>
    </source>
</evidence>
<comment type="subcellular location">
    <subcellularLocation>
        <location evidence="1">Membrane</location>
        <topology evidence="1">Multi-pass membrane protein</topology>
    </subcellularLocation>
</comment>
<evidence type="ECO:0000256" key="7">
    <source>
        <dbReference type="SAM" id="Phobius"/>
    </source>
</evidence>
<evidence type="ECO:0000256" key="6">
    <source>
        <dbReference type="SAM" id="MobiDB-lite"/>
    </source>
</evidence>
<name>A0A093VEV4_TALMA</name>
<feature type="region of interest" description="Disordered" evidence="6">
    <location>
        <begin position="141"/>
        <end position="165"/>
    </location>
</feature>
<evidence type="ECO:0000313" key="8">
    <source>
        <dbReference type="EMBL" id="KFX45246.1"/>
    </source>
</evidence>
<dbReference type="InterPro" id="IPR036259">
    <property type="entry name" value="MFS_trans_sf"/>
</dbReference>
<dbReference type="eggNOG" id="KOG2533">
    <property type="taxonomic scope" value="Eukaryota"/>
</dbReference>
<feature type="transmembrane region" description="Helical" evidence="7">
    <location>
        <begin position="75"/>
        <end position="97"/>
    </location>
</feature>
<dbReference type="SUPFAM" id="SSF103473">
    <property type="entry name" value="MFS general substrate transporter"/>
    <property type="match status" value="1"/>
</dbReference>
<keyword evidence="5 7" id="KW-0472">Membrane</keyword>
<dbReference type="EMBL" id="JPOX01000024">
    <property type="protein sequence ID" value="KFX45246.1"/>
    <property type="molecule type" value="Genomic_DNA"/>
</dbReference>
<feature type="transmembrane region" description="Helical" evidence="7">
    <location>
        <begin position="40"/>
        <end position="63"/>
    </location>
</feature>
<feature type="transmembrane region" description="Helical" evidence="7">
    <location>
        <begin position="109"/>
        <end position="129"/>
    </location>
</feature>